<comment type="catalytic activity">
    <reaction evidence="6">
        <text>adenosine(1618) in 23S rRNA + S-adenosyl-L-methionine = N(6)-methyladenosine(1618) in 23S rRNA + S-adenosyl-L-homocysteine + H(+)</text>
        <dbReference type="Rhea" id="RHEA:16497"/>
        <dbReference type="Rhea" id="RHEA-COMP:10229"/>
        <dbReference type="Rhea" id="RHEA-COMP:10231"/>
        <dbReference type="ChEBI" id="CHEBI:15378"/>
        <dbReference type="ChEBI" id="CHEBI:57856"/>
        <dbReference type="ChEBI" id="CHEBI:59789"/>
        <dbReference type="ChEBI" id="CHEBI:74411"/>
        <dbReference type="ChEBI" id="CHEBI:74449"/>
        <dbReference type="EC" id="2.1.1.181"/>
    </reaction>
</comment>
<comment type="subcellular location">
    <subcellularLocation>
        <location evidence="6">Cytoplasm</location>
    </subcellularLocation>
</comment>
<dbReference type="NCBIfam" id="NF008725">
    <property type="entry name" value="PRK11727.1"/>
    <property type="match status" value="1"/>
</dbReference>
<keyword evidence="9" id="KW-1185">Reference proteome</keyword>
<keyword evidence="5 6" id="KW-0949">S-adenosyl-L-methionine</keyword>
<evidence type="ECO:0000256" key="2">
    <source>
        <dbReference type="ARBA" id="ARBA00022552"/>
    </source>
</evidence>
<evidence type="ECO:0000256" key="4">
    <source>
        <dbReference type="ARBA" id="ARBA00022679"/>
    </source>
</evidence>
<dbReference type="RefSeq" id="WP_233051248.1">
    <property type="nucleotide sequence ID" value="NZ_JAIMJA010000002.1"/>
</dbReference>
<keyword evidence="4 6" id="KW-0808">Transferase</keyword>
<dbReference type="InterPro" id="IPR016909">
    <property type="entry name" value="rRNA_lsu_MeTfrase_F"/>
</dbReference>
<evidence type="ECO:0000256" key="3">
    <source>
        <dbReference type="ARBA" id="ARBA00022603"/>
    </source>
</evidence>
<dbReference type="HAMAP" id="MF_01848">
    <property type="entry name" value="23SrRNA_methyltr_F"/>
    <property type="match status" value="1"/>
</dbReference>
<evidence type="ECO:0000256" key="5">
    <source>
        <dbReference type="ARBA" id="ARBA00022691"/>
    </source>
</evidence>
<reference evidence="8 9" key="1">
    <citation type="journal article" date="2022" name="Environ. Microbiol. Rep.">
        <title>Eco-phylogenetic analyses reveal divergent evolution of vitamin B12 metabolism in the marine bacterial family 'Psychromonadaceae'.</title>
        <authorList>
            <person name="Jin X."/>
            <person name="Yang Y."/>
            <person name="Cao H."/>
            <person name="Gao B."/>
            <person name="Zhao Z."/>
        </authorList>
    </citation>
    <scope>NUCLEOTIDE SEQUENCE [LARGE SCALE GENOMIC DNA]</scope>
    <source>
        <strain evidence="8 9">MKS20</strain>
    </source>
</reference>
<organism evidence="8 9">
    <name type="scientific">Motilimonas cestriensis</name>
    <dbReference type="NCBI Taxonomy" id="2742685"/>
    <lineage>
        <taxon>Bacteria</taxon>
        <taxon>Pseudomonadati</taxon>
        <taxon>Pseudomonadota</taxon>
        <taxon>Gammaproteobacteria</taxon>
        <taxon>Alteromonadales</taxon>
        <taxon>Alteromonadales genera incertae sedis</taxon>
        <taxon>Motilimonas</taxon>
    </lineage>
</organism>
<sequence length="350" mass="38606">MSSHNVPRKARVSSAETHKLKKDANQPNNKASGKGALHPRNPHVGRYDFSALCLALPALSRFLVPNPKGDSSIDFSNEQAVLCLNQALLAHYYQVKFWQIPAGYLCPPIPGRADYIHYGADLLARLNQGKVPIGKKIKLVDIGTGANCIYPIIGSQSYGWSFIASDIDPVSVKTAQAIVQSNPNLTGLIDVKQQSQSEYFFKGIIKAKLPISLTVCNPPFHASLAEAHQGSQRKWQNLNKGKEKTTGSGNAPTLNFGGQKAELWCPGGELAFLKRMATESVGFAEQVCWFSSLVAKGEHVRPLKKHLQQLNVAQCEVIQMQQGQKISRILAWSFKTLEQQQAWAEQHWGR</sequence>
<comment type="similarity">
    <text evidence="6">Belongs to the methyltransferase superfamily. METTL16/RlmF family.</text>
</comment>
<gene>
    <name evidence="6 8" type="primary">rlmF</name>
    <name evidence="8" type="ORF">K6Y31_02340</name>
</gene>
<evidence type="ECO:0000256" key="6">
    <source>
        <dbReference type="HAMAP-Rule" id="MF_01848"/>
    </source>
</evidence>
<name>A0ABS8W800_9GAMM</name>
<evidence type="ECO:0000313" key="8">
    <source>
        <dbReference type="EMBL" id="MCE2593651.1"/>
    </source>
</evidence>
<dbReference type="EC" id="2.1.1.181" evidence="6"/>
<dbReference type="PANTHER" id="PTHR13393:SF0">
    <property type="entry name" value="RNA N6-ADENOSINE-METHYLTRANSFERASE METTL16"/>
    <property type="match status" value="1"/>
</dbReference>
<keyword evidence="1 6" id="KW-0963">Cytoplasm</keyword>
<keyword evidence="3 6" id="KW-0489">Methyltransferase</keyword>
<dbReference type="GO" id="GO:0052907">
    <property type="term" value="F:23S rRNA (adenine(1618)-N(6))-methyltransferase activity"/>
    <property type="evidence" value="ECO:0007669"/>
    <property type="project" value="UniProtKB-EC"/>
</dbReference>
<dbReference type="EMBL" id="JAIMJA010000002">
    <property type="protein sequence ID" value="MCE2593651.1"/>
    <property type="molecule type" value="Genomic_DNA"/>
</dbReference>
<dbReference type="Pfam" id="PF05971">
    <property type="entry name" value="Methyltransf_10"/>
    <property type="match status" value="1"/>
</dbReference>
<dbReference type="CDD" id="cd02440">
    <property type="entry name" value="AdoMet_MTases"/>
    <property type="match status" value="1"/>
</dbReference>
<dbReference type="InterPro" id="IPR010286">
    <property type="entry name" value="METTL16/RlmF"/>
</dbReference>
<dbReference type="PIRSF" id="PIRSF029038">
    <property type="entry name" value="Mtase_YbiN_prd"/>
    <property type="match status" value="1"/>
</dbReference>
<dbReference type="InterPro" id="IPR029063">
    <property type="entry name" value="SAM-dependent_MTases_sf"/>
</dbReference>
<keyword evidence="2 6" id="KW-0698">rRNA processing</keyword>
<feature type="compositionally biased region" description="Basic residues" evidence="7">
    <location>
        <begin position="1"/>
        <end position="11"/>
    </location>
</feature>
<accession>A0ABS8W800</accession>
<dbReference type="Proteomes" id="UP001201273">
    <property type="component" value="Unassembled WGS sequence"/>
</dbReference>
<comment type="function">
    <text evidence="6">Specifically methylates the adenine in position 1618 of 23S rRNA.</text>
</comment>
<dbReference type="Gene3D" id="3.40.50.150">
    <property type="entry name" value="Vaccinia Virus protein VP39"/>
    <property type="match status" value="1"/>
</dbReference>
<evidence type="ECO:0000256" key="1">
    <source>
        <dbReference type="ARBA" id="ARBA00022490"/>
    </source>
</evidence>
<feature type="region of interest" description="Disordered" evidence="7">
    <location>
        <begin position="1"/>
        <end position="41"/>
    </location>
</feature>
<dbReference type="PANTHER" id="PTHR13393">
    <property type="entry name" value="SAM-DEPENDENT METHYLTRANSFERASE"/>
    <property type="match status" value="1"/>
</dbReference>
<evidence type="ECO:0000313" key="9">
    <source>
        <dbReference type="Proteomes" id="UP001201273"/>
    </source>
</evidence>
<proteinExistence type="inferred from homology"/>
<comment type="caution">
    <text evidence="8">The sequence shown here is derived from an EMBL/GenBank/DDBJ whole genome shotgun (WGS) entry which is preliminary data.</text>
</comment>
<dbReference type="SUPFAM" id="SSF53335">
    <property type="entry name" value="S-adenosyl-L-methionine-dependent methyltransferases"/>
    <property type="match status" value="1"/>
</dbReference>
<protein>
    <recommendedName>
        <fullName evidence="6">Ribosomal RNA large subunit methyltransferase F</fullName>
        <ecNumber evidence="6">2.1.1.181</ecNumber>
    </recommendedName>
    <alternativeName>
        <fullName evidence="6">23S rRNA mA1618 methyltransferase</fullName>
    </alternativeName>
    <alternativeName>
        <fullName evidence="6">rRNA adenine N-6-methyltransferase</fullName>
    </alternativeName>
</protein>
<evidence type="ECO:0000256" key="7">
    <source>
        <dbReference type="SAM" id="MobiDB-lite"/>
    </source>
</evidence>